<gene>
    <name evidence="1" type="ORF">BOLC1T01823H</name>
</gene>
<protein>
    <submittedName>
        <fullName evidence="1">Uncharacterized protein</fullName>
    </submittedName>
</protein>
<accession>A0A3P6FNW3</accession>
<evidence type="ECO:0000313" key="1">
    <source>
        <dbReference type="EMBL" id="VDD49434.1"/>
    </source>
</evidence>
<sequence length="63" mass="7659">MVRVIRKQDVAHLLGRERRKFELLGLQETQPRMKKTTERMVLKRSQTCLRLPRQKDLPKNKKF</sequence>
<dbReference type="AlphaFoldDB" id="A0A3P6FNW3"/>
<reference evidence="1" key="1">
    <citation type="submission" date="2018-11" db="EMBL/GenBank/DDBJ databases">
        <authorList>
            <consortium name="Genoscope - CEA"/>
            <person name="William W."/>
        </authorList>
    </citation>
    <scope>NUCLEOTIDE SEQUENCE</scope>
</reference>
<organism evidence="1">
    <name type="scientific">Brassica oleracea</name>
    <name type="common">Wild cabbage</name>
    <dbReference type="NCBI Taxonomy" id="3712"/>
    <lineage>
        <taxon>Eukaryota</taxon>
        <taxon>Viridiplantae</taxon>
        <taxon>Streptophyta</taxon>
        <taxon>Embryophyta</taxon>
        <taxon>Tracheophyta</taxon>
        <taxon>Spermatophyta</taxon>
        <taxon>Magnoliopsida</taxon>
        <taxon>eudicotyledons</taxon>
        <taxon>Gunneridae</taxon>
        <taxon>Pentapetalae</taxon>
        <taxon>rosids</taxon>
        <taxon>malvids</taxon>
        <taxon>Brassicales</taxon>
        <taxon>Brassicaceae</taxon>
        <taxon>Brassiceae</taxon>
        <taxon>Brassica</taxon>
    </lineage>
</organism>
<name>A0A3P6FNW3_BRAOL</name>
<proteinExistence type="predicted"/>
<dbReference type="EMBL" id="LR031878">
    <property type="protein sequence ID" value="VDD49434.1"/>
    <property type="molecule type" value="Genomic_DNA"/>
</dbReference>